<accession>A0ABX3UQS4</accession>
<evidence type="ECO:0000313" key="1">
    <source>
        <dbReference type="EMBL" id="ORM98535.1"/>
    </source>
</evidence>
<dbReference type="EMBL" id="MLJJ01000021">
    <property type="protein sequence ID" value="ORM98535.1"/>
    <property type="molecule type" value="Genomic_DNA"/>
</dbReference>
<keyword evidence="2" id="KW-1185">Reference proteome</keyword>
<reference evidence="1 2" key="1">
    <citation type="journal article" date="2017" name="Antonie Van Leeuwenhoek">
        <title>Phylogenomic resolution of the bacterial genus Pantoea and its relationship with Erwinia and Tatumella.</title>
        <authorList>
            <person name="Palmer M."/>
            <person name="Steenkamp E.T."/>
            <person name="Coetzee M.P."/>
            <person name="Chan W.Y."/>
            <person name="van Zyl E."/>
            <person name="De Maayer P."/>
            <person name="Coutinho T.A."/>
            <person name="Blom J."/>
            <person name="Smits T.H."/>
            <person name="Duffy B."/>
            <person name="Venter S.N."/>
        </authorList>
    </citation>
    <scope>NUCLEOTIDE SEQUENCE [LARGE SCALE GENOMIC DNA]</scope>
    <source>
        <strain evidence="1 2">LMG 5345</strain>
    </source>
</reference>
<dbReference type="SUPFAM" id="SSF53850">
    <property type="entry name" value="Periplasmic binding protein-like II"/>
    <property type="match status" value="1"/>
</dbReference>
<organism evidence="1 2">
    <name type="scientific">Pantoea septica</name>
    <dbReference type="NCBI Taxonomy" id="472695"/>
    <lineage>
        <taxon>Bacteria</taxon>
        <taxon>Pseudomonadati</taxon>
        <taxon>Pseudomonadota</taxon>
        <taxon>Gammaproteobacteria</taxon>
        <taxon>Enterobacterales</taxon>
        <taxon>Erwiniaceae</taxon>
        <taxon>Pantoea</taxon>
    </lineage>
</organism>
<gene>
    <name evidence="1" type="ORF">HA46_12730</name>
</gene>
<dbReference type="Gene3D" id="3.40.190.290">
    <property type="match status" value="1"/>
</dbReference>
<proteinExistence type="predicted"/>
<dbReference type="Proteomes" id="UP000193785">
    <property type="component" value="Unassembled WGS sequence"/>
</dbReference>
<sequence length="54" mass="6172">MAPHLAAGTLVEILPDLRPAPLNAFFVVAHRRSLSQRVRAFMHWTEALLKPYFD</sequence>
<protein>
    <submittedName>
        <fullName evidence="1">Transcriptional regulator</fullName>
    </submittedName>
</protein>
<comment type="caution">
    <text evidence="1">The sequence shown here is derived from an EMBL/GenBank/DDBJ whole genome shotgun (WGS) entry which is preliminary data.</text>
</comment>
<evidence type="ECO:0000313" key="2">
    <source>
        <dbReference type="Proteomes" id="UP000193785"/>
    </source>
</evidence>
<name>A0ABX3UQS4_9GAMM</name>